<accession>A0A8D8A9D1</accession>
<evidence type="ECO:0000313" key="2">
    <source>
        <dbReference type="EMBL" id="CAG6451660.1"/>
    </source>
</evidence>
<organism evidence="2">
    <name type="scientific">Culex pipiens</name>
    <name type="common">House mosquito</name>
    <dbReference type="NCBI Taxonomy" id="7175"/>
    <lineage>
        <taxon>Eukaryota</taxon>
        <taxon>Metazoa</taxon>
        <taxon>Ecdysozoa</taxon>
        <taxon>Arthropoda</taxon>
        <taxon>Hexapoda</taxon>
        <taxon>Insecta</taxon>
        <taxon>Pterygota</taxon>
        <taxon>Neoptera</taxon>
        <taxon>Endopterygota</taxon>
        <taxon>Diptera</taxon>
        <taxon>Nematocera</taxon>
        <taxon>Culicoidea</taxon>
        <taxon>Culicidae</taxon>
        <taxon>Culicinae</taxon>
        <taxon>Culicini</taxon>
        <taxon>Culex</taxon>
        <taxon>Culex</taxon>
    </lineage>
</organism>
<feature type="compositionally biased region" description="Basic residues" evidence="1">
    <location>
        <begin position="19"/>
        <end position="31"/>
    </location>
</feature>
<dbReference type="AlphaFoldDB" id="A0A8D8A9D1"/>
<proteinExistence type="predicted"/>
<sequence>MWQCQGDFLSGSHREFWHRKRRRNNEHRPRRRSETARTGHPMRFPRQNQPRNVATGASNRPRAVPQGRTHRKLRSARHHAAPGQLPVTPSPAKIPQPSVLRGSIARQSRPGTHQLGHRMAPSAKLQLPTDLPLRRR</sequence>
<dbReference type="EMBL" id="HBUE01018816">
    <property type="protein sequence ID" value="CAG6451660.1"/>
    <property type="molecule type" value="Transcribed_RNA"/>
</dbReference>
<feature type="region of interest" description="Disordered" evidence="1">
    <location>
        <begin position="19"/>
        <end position="136"/>
    </location>
</feature>
<name>A0A8D8A9D1_CULPI</name>
<feature type="compositionally biased region" description="Basic residues" evidence="1">
    <location>
        <begin position="68"/>
        <end position="80"/>
    </location>
</feature>
<evidence type="ECO:0000256" key="1">
    <source>
        <dbReference type="SAM" id="MobiDB-lite"/>
    </source>
</evidence>
<reference evidence="2" key="1">
    <citation type="submission" date="2021-05" db="EMBL/GenBank/DDBJ databases">
        <authorList>
            <person name="Alioto T."/>
            <person name="Alioto T."/>
            <person name="Gomez Garrido J."/>
        </authorList>
    </citation>
    <scope>NUCLEOTIDE SEQUENCE</scope>
</reference>
<feature type="compositionally biased region" description="Polar residues" evidence="1">
    <location>
        <begin position="46"/>
        <end position="58"/>
    </location>
</feature>
<protein>
    <submittedName>
        <fullName evidence="2">(northern house mosquito) hypothetical protein</fullName>
    </submittedName>
</protein>